<dbReference type="AlphaFoldDB" id="A0A164NBM5"/>
<dbReference type="OrthoDB" id="3157803at2759"/>
<protein>
    <submittedName>
        <fullName evidence="1">Uncharacterized protein</fullName>
    </submittedName>
</protein>
<keyword evidence="2" id="KW-1185">Reference proteome</keyword>
<reference evidence="1 2" key="1">
    <citation type="journal article" date="2016" name="Mol. Biol. Evol.">
        <title>Comparative Genomics of Early-Diverging Mushroom-Forming Fungi Provides Insights into the Origins of Lignocellulose Decay Capabilities.</title>
        <authorList>
            <person name="Nagy L.G."/>
            <person name="Riley R."/>
            <person name="Tritt A."/>
            <person name="Adam C."/>
            <person name="Daum C."/>
            <person name="Floudas D."/>
            <person name="Sun H."/>
            <person name="Yadav J.S."/>
            <person name="Pangilinan J."/>
            <person name="Larsson K.H."/>
            <person name="Matsuura K."/>
            <person name="Barry K."/>
            <person name="Labutti K."/>
            <person name="Kuo R."/>
            <person name="Ohm R.A."/>
            <person name="Bhattacharya S.S."/>
            <person name="Shirouzu T."/>
            <person name="Yoshinaga Y."/>
            <person name="Martin F.M."/>
            <person name="Grigoriev I.V."/>
            <person name="Hibbett D.S."/>
        </authorList>
    </citation>
    <scope>NUCLEOTIDE SEQUENCE [LARGE SCALE GENOMIC DNA]</scope>
    <source>
        <strain evidence="1 2">HHB9708</strain>
    </source>
</reference>
<feature type="non-terminal residue" evidence="1">
    <location>
        <position position="1"/>
    </location>
</feature>
<evidence type="ECO:0000313" key="2">
    <source>
        <dbReference type="Proteomes" id="UP000076722"/>
    </source>
</evidence>
<sequence length="63" mass="7380">QPLAYAEDPAYRNSLTSMRPQTTASELPSSHDISTYVHNEFVSLLNQFKTEFEVRFYRVFCFV</sequence>
<gene>
    <name evidence="1" type="ORF">SISNIDRAFT_419439</name>
</gene>
<evidence type="ECO:0000313" key="1">
    <source>
        <dbReference type="EMBL" id="KZS87553.1"/>
    </source>
</evidence>
<proteinExistence type="predicted"/>
<dbReference type="EMBL" id="KV419447">
    <property type="protein sequence ID" value="KZS87553.1"/>
    <property type="molecule type" value="Genomic_DNA"/>
</dbReference>
<name>A0A164NBM5_9AGAM</name>
<organism evidence="1 2">
    <name type="scientific">Sistotremastrum niveocremeum HHB9708</name>
    <dbReference type="NCBI Taxonomy" id="1314777"/>
    <lineage>
        <taxon>Eukaryota</taxon>
        <taxon>Fungi</taxon>
        <taxon>Dikarya</taxon>
        <taxon>Basidiomycota</taxon>
        <taxon>Agaricomycotina</taxon>
        <taxon>Agaricomycetes</taxon>
        <taxon>Sistotremastrales</taxon>
        <taxon>Sistotremastraceae</taxon>
        <taxon>Sertulicium</taxon>
        <taxon>Sertulicium niveocremeum</taxon>
    </lineage>
</organism>
<dbReference type="Proteomes" id="UP000076722">
    <property type="component" value="Unassembled WGS sequence"/>
</dbReference>
<accession>A0A164NBM5</accession>